<dbReference type="RefSeq" id="WP_057645905.1">
    <property type="nucleotide sequence ID" value="NZ_LLXU01000060.1"/>
</dbReference>
<keyword evidence="4" id="KW-1003">Cell membrane</keyword>
<name>A0A0R0AKW9_9GAMM</name>
<dbReference type="PROSITE" id="PS50850">
    <property type="entry name" value="MFS"/>
    <property type="match status" value="1"/>
</dbReference>
<feature type="transmembrane region" description="Helical" evidence="9">
    <location>
        <begin position="288"/>
        <end position="307"/>
    </location>
</feature>
<dbReference type="GO" id="GO:0015721">
    <property type="term" value="P:bile acid and bile salt transport"/>
    <property type="evidence" value="ECO:0007669"/>
    <property type="project" value="UniProtKB-ARBA"/>
</dbReference>
<feature type="transmembrane region" description="Helical" evidence="9">
    <location>
        <begin position="97"/>
        <end position="121"/>
    </location>
</feature>
<keyword evidence="3" id="KW-0813">Transport</keyword>
<evidence type="ECO:0000256" key="3">
    <source>
        <dbReference type="ARBA" id="ARBA00022448"/>
    </source>
</evidence>
<dbReference type="EMBL" id="LLXU01000060">
    <property type="protein sequence ID" value="KRG45853.1"/>
    <property type="molecule type" value="Genomic_DNA"/>
</dbReference>
<feature type="transmembrane region" description="Helical" evidence="9">
    <location>
        <begin position="183"/>
        <end position="205"/>
    </location>
</feature>
<dbReference type="GO" id="GO:0005886">
    <property type="term" value="C:plasma membrane"/>
    <property type="evidence" value="ECO:0007669"/>
    <property type="project" value="UniProtKB-SubCell"/>
</dbReference>
<dbReference type="SUPFAM" id="SSF103473">
    <property type="entry name" value="MFS general substrate transporter"/>
    <property type="match status" value="1"/>
</dbReference>
<keyword evidence="5" id="KW-0997">Cell inner membrane</keyword>
<reference evidence="11 12" key="1">
    <citation type="submission" date="2015-10" db="EMBL/GenBank/DDBJ databases">
        <title>Genome sequencing and analysis of members of genus Stenotrophomonas.</title>
        <authorList>
            <person name="Patil P.P."/>
            <person name="Midha S."/>
            <person name="Patil P.B."/>
        </authorList>
    </citation>
    <scope>NUCLEOTIDE SEQUENCE [LARGE SCALE GENOMIC DNA]</scope>
    <source>
        <strain evidence="11 12">JCM 16536</strain>
    </source>
</reference>
<feature type="transmembrane region" description="Helical" evidence="9">
    <location>
        <begin position="127"/>
        <end position="148"/>
    </location>
</feature>
<evidence type="ECO:0000256" key="1">
    <source>
        <dbReference type="ARBA" id="ARBA00004429"/>
    </source>
</evidence>
<dbReference type="InterPro" id="IPR036259">
    <property type="entry name" value="MFS_trans_sf"/>
</dbReference>
<comment type="subcellular location">
    <subcellularLocation>
        <location evidence="1">Cell inner membrane</location>
        <topology evidence="1">Multi-pass membrane protein</topology>
    </subcellularLocation>
</comment>
<feature type="transmembrane region" description="Helical" evidence="9">
    <location>
        <begin position="493"/>
        <end position="511"/>
    </location>
</feature>
<feature type="transmembrane region" description="Helical" evidence="9">
    <location>
        <begin position="155"/>
        <end position="177"/>
    </location>
</feature>
<dbReference type="FunFam" id="1.20.1720.10:FF:000002">
    <property type="entry name" value="Multidrug resistance protein B"/>
    <property type="match status" value="1"/>
</dbReference>
<keyword evidence="8 9" id="KW-0472">Membrane</keyword>
<dbReference type="NCBIfam" id="TIGR00711">
    <property type="entry name" value="efflux_EmrB"/>
    <property type="match status" value="1"/>
</dbReference>
<feature type="transmembrane region" description="Helical" evidence="9">
    <location>
        <begin position="248"/>
        <end position="267"/>
    </location>
</feature>
<organism evidence="11 12">
    <name type="scientific">Stenotrophomonas panacihumi</name>
    <dbReference type="NCBI Taxonomy" id="676599"/>
    <lineage>
        <taxon>Bacteria</taxon>
        <taxon>Pseudomonadati</taxon>
        <taxon>Pseudomonadota</taxon>
        <taxon>Gammaproteobacteria</taxon>
        <taxon>Lysobacterales</taxon>
        <taxon>Lysobacteraceae</taxon>
        <taxon>Stenotrophomonas</taxon>
    </lineage>
</organism>
<dbReference type="Pfam" id="PF07690">
    <property type="entry name" value="MFS_1"/>
    <property type="match status" value="1"/>
</dbReference>
<protein>
    <submittedName>
        <fullName evidence="11">Multidrug resistance protein B</fullName>
    </submittedName>
</protein>
<dbReference type="Gene3D" id="1.20.1720.10">
    <property type="entry name" value="Multidrug resistance protein D"/>
    <property type="match status" value="1"/>
</dbReference>
<keyword evidence="6 9" id="KW-0812">Transmembrane</keyword>
<dbReference type="CDD" id="cd17503">
    <property type="entry name" value="MFS_LmrB_MDR_like"/>
    <property type="match status" value="1"/>
</dbReference>
<feature type="transmembrane region" description="Helical" evidence="9">
    <location>
        <begin position="319"/>
        <end position="340"/>
    </location>
</feature>
<dbReference type="InterPro" id="IPR011701">
    <property type="entry name" value="MFS"/>
</dbReference>
<dbReference type="GO" id="GO:0022857">
    <property type="term" value="F:transmembrane transporter activity"/>
    <property type="evidence" value="ECO:0007669"/>
    <property type="project" value="InterPro"/>
</dbReference>
<feature type="transmembrane region" description="Helical" evidence="9">
    <location>
        <begin position="217"/>
        <end position="236"/>
    </location>
</feature>
<dbReference type="PANTHER" id="PTHR42718:SF9">
    <property type="entry name" value="MAJOR FACILITATOR SUPERFAMILY MULTIDRUG TRANSPORTER MFSC"/>
    <property type="match status" value="1"/>
</dbReference>
<evidence type="ECO:0000256" key="5">
    <source>
        <dbReference type="ARBA" id="ARBA00022519"/>
    </source>
</evidence>
<dbReference type="AlphaFoldDB" id="A0A0R0AKW9"/>
<keyword evidence="12" id="KW-1185">Reference proteome</keyword>
<feature type="transmembrane region" description="Helical" evidence="9">
    <location>
        <begin position="347"/>
        <end position="366"/>
    </location>
</feature>
<dbReference type="STRING" id="676599.ARC20_07335"/>
<comment type="caution">
    <text evidence="11">The sequence shown here is derived from an EMBL/GenBank/DDBJ whole genome shotgun (WGS) entry which is preliminary data.</text>
</comment>
<feature type="domain" description="Major facilitator superfamily (MFS) profile" evidence="10">
    <location>
        <begin position="31"/>
        <end position="516"/>
    </location>
</feature>
<dbReference type="PRINTS" id="PR01036">
    <property type="entry name" value="TCRTETB"/>
</dbReference>
<evidence type="ECO:0000313" key="11">
    <source>
        <dbReference type="EMBL" id="KRG45853.1"/>
    </source>
</evidence>
<accession>A0A0R0AKW9</accession>
<feature type="transmembrane region" description="Helical" evidence="9">
    <location>
        <begin position="378"/>
        <end position="398"/>
    </location>
</feature>
<dbReference type="PANTHER" id="PTHR42718">
    <property type="entry name" value="MAJOR FACILITATOR SUPERFAMILY MULTIDRUG TRANSPORTER MFSC"/>
    <property type="match status" value="1"/>
</dbReference>
<dbReference type="Proteomes" id="UP000051802">
    <property type="component" value="Unassembled WGS sequence"/>
</dbReference>
<feature type="transmembrane region" description="Helical" evidence="9">
    <location>
        <begin position="67"/>
        <end position="85"/>
    </location>
</feature>
<evidence type="ECO:0000256" key="4">
    <source>
        <dbReference type="ARBA" id="ARBA00022475"/>
    </source>
</evidence>
<dbReference type="Gene3D" id="1.20.1250.20">
    <property type="entry name" value="MFS general substrate transporter like domains"/>
    <property type="match status" value="1"/>
</dbReference>
<evidence type="ECO:0000256" key="6">
    <source>
        <dbReference type="ARBA" id="ARBA00022692"/>
    </source>
</evidence>
<evidence type="ECO:0000259" key="10">
    <source>
        <dbReference type="PROSITE" id="PS50850"/>
    </source>
</evidence>
<sequence length="528" mass="56646">MSAQAPAAPGAPGAPAAPTAAGFRPPSVALTTVGLAMASFMQVLDTTIANVSLPTIAGNLGASSQQATWVITSFAVSTAIALPLTGWLSRRFGETKLFVWSTLAFTVASLLCGLAQSMGMLVVSRALQGFVCGPMYPITQSLLVSIYPREKRGQALALLAMITVVAPIAGPILGGWITDNYSWEWIFLINVPLGIIASSIVGAQLRHRPEHIERPKMDYMGLILLIVGVGALQLVLDLGNDEDWFSSHLIIALACISAVALVVFVIWEMTDKDPIVDLRLFRHRNFRAGTLVLVVAYAAFFSVSLLIPQWLQRDMGYTAIWAGLATAPIGILPVILTPFVGKYALRFDLRVLASIAFIFMSFTSFYRSNFNLQVDFHHVATIQLVMGIGVALFFMPVLQILLSDLDGREIAAGSGLATFLRTLGGSFAASLTTYLWSRRTIEHHAHISEHISVYEPGIRDQVLAAGHGDLQSGAAVLNNMINHQASQMGFNDIFYLLGWTFLAIIALLWVAKPPFGAGAGGAAAAGGH</sequence>
<dbReference type="OrthoDB" id="9812221at2"/>
<evidence type="ECO:0000313" key="12">
    <source>
        <dbReference type="Proteomes" id="UP000051802"/>
    </source>
</evidence>
<dbReference type="GO" id="GO:1990961">
    <property type="term" value="P:xenobiotic detoxification by transmembrane export across the plasma membrane"/>
    <property type="evidence" value="ECO:0007669"/>
    <property type="project" value="UniProtKB-ARBA"/>
</dbReference>
<dbReference type="InterPro" id="IPR004638">
    <property type="entry name" value="EmrB-like"/>
</dbReference>
<evidence type="ECO:0000256" key="2">
    <source>
        <dbReference type="ARBA" id="ARBA00008537"/>
    </source>
</evidence>
<evidence type="ECO:0000256" key="8">
    <source>
        <dbReference type="ARBA" id="ARBA00023136"/>
    </source>
</evidence>
<comment type="similarity">
    <text evidence="2">Belongs to the major facilitator superfamily. EmrB family.</text>
</comment>
<keyword evidence="7 9" id="KW-1133">Transmembrane helix</keyword>
<gene>
    <name evidence="11" type="primary">emrB</name>
    <name evidence="11" type="ORF">ARC20_07335</name>
</gene>
<proteinExistence type="inferred from homology"/>
<evidence type="ECO:0000256" key="9">
    <source>
        <dbReference type="SAM" id="Phobius"/>
    </source>
</evidence>
<dbReference type="InterPro" id="IPR020846">
    <property type="entry name" value="MFS_dom"/>
</dbReference>
<evidence type="ECO:0000256" key="7">
    <source>
        <dbReference type="ARBA" id="ARBA00022989"/>
    </source>
</evidence>